<evidence type="ECO:0000313" key="17">
    <source>
        <dbReference type="EMBL" id="ELW66123.1"/>
    </source>
</evidence>
<evidence type="ECO:0000259" key="15">
    <source>
        <dbReference type="PROSITE" id="PS50061"/>
    </source>
</evidence>
<gene>
    <name evidence="17" type="ORF">TREES_T100014930</name>
</gene>
<dbReference type="PRINTS" id="PR00454">
    <property type="entry name" value="ETSDOMAIN"/>
</dbReference>
<dbReference type="GO" id="GO:0005739">
    <property type="term" value="C:mitochondrion"/>
    <property type="evidence" value="ECO:0007669"/>
    <property type="project" value="UniProtKB-SubCell"/>
</dbReference>
<dbReference type="SMART" id="SM00251">
    <property type="entry name" value="SAM_PNT"/>
    <property type="match status" value="1"/>
</dbReference>
<feature type="compositionally biased region" description="Polar residues" evidence="14">
    <location>
        <begin position="61"/>
        <end position="73"/>
    </location>
</feature>
<evidence type="ECO:0000256" key="2">
    <source>
        <dbReference type="ARBA" id="ARBA00004173"/>
    </source>
</evidence>
<dbReference type="Pfam" id="PF02198">
    <property type="entry name" value="SAM_PNT"/>
    <property type="match status" value="1"/>
</dbReference>
<dbReference type="PANTHER" id="PTHR40381:SF1">
    <property type="entry name" value="PEROXISOMAL TESTIS-SPECIFIC PROTEIN 1"/>
    <property type="match status" value="1"/>
</dbReference>
<dbReference type="InterPro" id="IPR029186">
    <property type="entry name" value="PXT1"/>
</dbReference>
<evidence type="ECO:0000256" key="3">
    <source>
        <dbReference type="ARBA" id="ARBA00004370"/>
    </source>
</evidence>
<accession>L9KTV4</accession>
<dbReference type="Pfam" id="PF00178">
    <property type="entry name" value="Ets"/>
    <property type="match status" value="1"/>
</dbReference>
<proteinExistence type="inferred from homology"/>
<dbReference type="GO" id="GO:0000977">
    <property type="term" value="F:RNA polymerase II transcription regulatory region sequence-specific DNA binding"/>
    <property type="evidence" value="ECO:0007669"/>
    <property type="project" value="UniProtKB-ARBA"/>
</dbReference>
<evidence type="ECO:0000256" key="4">
    <source>
        <dbReference type="ARBA" id="ARBA00005562"/>
    </source>
</evidence>
<keyword evidence="7" id="KW-0805">Transcription regulation</keyword>
<evidence type="ECO:0000256" key="14">
    <source>
        <dbReference type="SAM" id="MobiDB-lite"/>
    </source>
</evidence>
<dbReference type="SMART" id="SM00413">
    <property type="entry name" value="ETS"/>
    <property type="match status" value="1"/>
</dbReference>
<evidence type="ECO:0000256" key="11">
    <source>
        <dbReference type="ARBA" id="ARBA00023163"/>
    </source>
</evidence>
<evidence type="ECO:0000256" key="12">
    <source>
        <dbReference type="ARBA" id="ARBA00023242"/>
    </source>
</evidence>
<reference evidence="18" key="2">
    <citation type="journal article" date="2013" name="Nat. Commun.">
        <title>Genome of the Chinese tree shrew.</title>
        <authorList>
            <person name="Fan Y."/>
            <person name="Huang Z.Y."/>
            <person name="Cao C.C."/>
            <person name="Chen C.S."/>
            <person name="Chen Y.X."/>
            <person name="Fan D.D."/>
            <person name="He J."/>
            <person name="Hou H.L."/>
            <person name="Hu L."/>
            <person name="Hu X.T."/>
            <person name="Jiang X.T."/>
            <person name="Lai R."/>
            <person name="Lang Y.S."/>
            <person name="Liang B."/>
            <person name="Liao S.G."/>
            <person name="Mu D."/>
            <person name="Ma Y.Y."/>
            <person name="Niu Y.Y."/>
            <person name="Sun X.Q."/>
            <person name="Xia J.Q."/>
            <person name="Xiao J."/>
            <person name="Xiong Z.Q."/>
            <person name="Xu L."/>
            <person name="Yang L."/>
            <person name="Zhang Y."/>
            <person name="Zhao W."/>
            <person name="Zhao X.D."/>
            <person name="Zheng Y.T."/>
            <person name="Zhou J.M."/>
            <person name="Zhu Y.B."/>
            <person name="Zhang G.J."/>
            <person name="Wang J."/>
            <person name="Yao Y.G."/>
        </authorList>
    </citation>
    <scope>NUCLEOTIDE SEQUENCE [LARGE SCALE GENOMIC DNA]</scope>
</reference>
<feature type="domain" description="ETS" evidence="15">
    <location>
        <begin position="339"/>
        <end position="420"/>
    </location>
</feature>
<keyword evidence="18" id="KW-1185">Reference proteome</keyword>
<evidence type="ECO:0000256" key="6">
    <source>
        <dbReference type="ARBA" id="ARBA00022703"/>
    </source>
</evidence>
<dbReference type="FunFam" id="1.10.10.10:FF:000509">
    <property type="entry name" value="transcription factor ETV7"/>
    <property type="match status" value="1"/>
</dbReference>
<dbReference type="SUPFAM" id="SSF46785">
    <property type="entry name" value="Winged helix' DNA-binding domain"/>
    <property type="match status" value="1"/>
</dbReference>
<evidence type="ECO:0000256" key="5">
    <source>
        <dbReference type="ARBA" id="ARBA00022491"/>
    </source>
</evidence>
<keyword evidence="5" id="KW-0678">Repressor</keyword>
<dbReference type="eggNOG" id="KOG3804">
    <property type="taxonomic scope" value="Eukaryota"/>
</dbReference>
<dbReference type="FunFam" id="1.10.150.50:FF:000030">
    <property type="entry name" value="transcription factor ETV6"/>
    <property type="match status" value="1"/>
</dbReference>
<dbReference type="PROSITE" id="PS50061">
    <property type="entry name" value="ETS_DOMAIN_3"/>
    <property type="match status" value="1"/>
</dbReference>
<dbReference type="PROSITE" id="PS51433">
    <property type="entry name" value="PNT"/>
    <property type="match status" value="1"/>
</dbReference>
<dbReference type="Gene3D" id="1.10.150.50">
    <property type="entry name" value="Transcription Factor, Ets-1"/>
    <property type="match status" value="1"/>
</dbReference>
<organism evidence="17 18">
    <name type="scientific">Tupaia chinensis</name>
    <name type="common">Chinese tree shrew</name>
    <name type="synonym">Tupaia belangeri chinensis</name>
    <dbReference type="NCBI Taxonomy" id="246437"/>
    <lineage>
        <taxon>Eukaryota</taxon>
        <taxon>Metazoa</taxon>
        <taxon>Chordata</taxon>
        <taxon>Craniata</taxon>
        <taxon>Vertebrata</taxon>
        <taxon>Euteleostomi</taxon>
        <taxon>Mammalia</taxon>
        <taxon>Eutheria</taxon>
        <taxon>Euarchontoglires</taxon>
        <taxon>Scandentia</taxon>
        <taxon>Tupaiidae</taxon>
        <taxon>Tupaia</taxon>
    </lineage>
</organism>
<keyword evidence="6" id="KW-0053">Apoptosis</keyword>
<name>L9KTV4_TUPCH</name>
<protein>
    <submittedName>
        <fullName evidence="17">Transcription factor ETV7</fullName>
    </submittedName>
</protein>
<keyword evidence="9" id="KW-0496">Mitochondrion</keyword>
<dbReference type="InParanoid" id="L9KTV4"/>
<dbReference type="InterPro" id="IPR003118">
    <property type="entry name" value="Pointed_dom"/>
</dbReference>
<dbReference type="CDD" id="cd08535">
    <property type="entry name" value="SAM_PNT-Tel_Yan"/>
    <property type="match status" value="1"/>
</dbReference>
<dbReference type="GO" id="GO:0000981">
    <property type="term" value="F:DNA-binding transcription factor activity, RNA polymerase II-specific"/>
    <property type="evidence" value="ECO:0007669"/>
    <property type="project" value="UniProtKB-ARBA"/>
</dbReference>
<dbReference type="PROSITE" id="PS01259">
    <property type="entry name" value="BH3"/>
    <property type="match status" value="1"/>
</dbReference>
<dbReference type="GO" id="GO:0005777">
    <property type="term" value="C:peroxisome"/>
    <property type="evidence" value="ECO:0007669"/>
    <property type="project" value="TreeGrafter"/>
</dbReference>
<evidence type="ECO:0000256" key="13">
    <source>
        <dbReference type="RuleBase" id="RU004019"/>
    </source>
</evidence>
<dbReference type="STRING" id="246437.L9KTV4"/>
<comment type="similarity">
    <text evidence="4 13">Belongs to the ETS family.</text>
</comment>
<dbReference type="GO" id="GO:0005634">
    <property type="term" value="C:nucleus"/>
    <property type="evidence" value="ECO:0007669"/>
    <property type="project" value="UniProtKB-SubCell"/>
</dbReference>
<dbReference type="PANTHER" id="PTHR40381">
    <property type="entry name" value="PEROXISOMAL TESTIS-SPECIFIC PROTEIN 1"/>
    <property type="match status" value="1"/>
</dbReference>
<dbReference type="InterPro" id="IPR036388">
    <property type="entry name" value="WH-like_DNA-bd_sf"/>
</dbReference>
<keyword evidence="11" id="KW-0804">Transcription</keyword>
<keyword evidence="12 13" id="KW-0539">Nucleus</keyword>
<evidence type="ECO:0000256" key="10">
    <source>
        <dbReference type="ARBA" id="ARBA00023136"/>
    </source>
</evidence>
<dbReference type="Gene3D" id="1.10.10.10">
    <property type="entry name" value="Winged helix-like DNA-binding domain superfamily/Winged helix DNA-binding domain"/>
    <property type="match status" value="1"/>
</dbReference>
<evidence type="ECO:0000256" key="1">
    <source>
        <dbReference type="ARBA" id="ARBA00004123"/>
    </source>
</evidence>
<dbReference type="InterPro" id="IPR036390">
    <property type="entry name" value="WH_DNA-bd_sf"/>
</dbReference>
<evidence type="ECO:0000256" key="8">
    <source>
        <dbReference type="ARBA" id="ARBA00023125"/>
    </source>
</evidence>
<dbReference type="SUPFAM" id="SSF47769">
    <property type="entry name" value="SAM/Pointed domain"/>
    <property type="match status" value="1"/>
</dbReference>
<reference evidence="18" key="1">
    <citation type="submission" date="2012-07" db="EMBL/GenBank/DDBJ databases">
        <title>Genome of the Chinese tree shrew, a rising model animal genetically related to primates.</title>
        <authorList>
            <person name="Zhang G."/>
            <person name="Fan Y."/>
            <person name="Yao Y."/>
            <person name="Huang Z."/>
        </authorList>
    </citation>
    <scope>NUCLEOTIDE SEQUENCE [LARGE SCALE GENOMIC DNA]</scope>
</reference>
<feature type="region of interest" description="Disordered" evidence="14">
    <location>
        <begin position="55"/>
        <end position="81"/>
    </location>
</feature>
<dbReference type="PROSITE" id="PS00346">
    <property type="entry name" value="ETS_DOMAIN_2"/>
    <property type="match status" value="1"/>
</dbReference>
<dbReference type="GO" id="GO:0006915">
    <property type="term" value="P:apoptotic process"/>
    <property type="evidence" value="ECO:0007669"/>
    <property type="project" value="UniProtKB-KW"/>
</dbReference>
<dbReference type="AlphaFoldDB" id="L9KTV4"/>
<dbReference type="GO" id="GO:0043065">
    <property type="term" value="P:positive regulation of apoptotic process"/>
    <property type="evidence" value="ECO:0007669"/>
    <property type="project" value="TreeGrafter"/>
</dbReference>
<dbReference type="EMBL" id="KB320663">
    <property type="protein sequence ID" value="ELW66123.1"/>
    <property type="molecule type" value="Genomic_DNA"/>
</dbReference>
<dbReference type="InterPro" id="IPR000418">
    <property type="entry name" value="Ets_dom"/>
</dbReference>
<dbReference type="Proteomes" id="UP000011518">
    <property type="component" value="Unassembled WGS sequence"/>
</dbReference>
<evidence type="ECO:0000259" key="16">
    <source>
        <dbReference type="PROSITE" id="PS51433"/>
    </source>
</evidence>
<dbReference type="GO" id="GO:0016020">
    <property type="term" value="C:membrane"/>
    <property type="evidence" value="ECO:0007669"/>
    <property type="project" value="UniProtKB-SubCell"/>
</dbReference>
<feature type="domain" description="PNT" evidence="16">
    <location>
        <begin position="131"/>
        <end position="215"/>
    </location>
</feature>
<dbReference type="InterPro" id="IPR020728">
    <property type="entry name" value="Bcl2_BH3_motif_CS"/>
</dbReference>
<evidence type="ECO:0000313" key="18">
    <source>
        <dbReference type="Proteomes" id="UP000011518"/>
    </source>
</evidence>
<dbReference type="FunCoup" id="L9KTV4">
    <property type="interactions" value="919"/>
</dbReference>
<evidence type="ECO:0000256" key="9">
    <source>
        <dbReference type="ARBA" id="ARBA00023128"/>
    </source>
</evidence>
<keyword evidence="10" id="KW-0472">Membrane</keyword>
<comment type="subcellular location">
    <subcellularLocation>
        <location evidence="3">Membrane</location>
    </subcellularLocation>
    <subcellularLocation>
        <location evidence="2">Mitochondrion</location>
    </subcellularLocation>
    <subcellularLocation>
        <location evidence="1 13">Nucleus</location>
    </subcellularLocation>
</comment>
<keyword evidence="8 13" id="KW-0238">DNA-binding</keyword>
<sequence>MTKKKHNGFVYEPKEVLNPSPKVTNCCKSLWVKCSFQKAYMTQLVSFWTVSAMSRNPDDNLPSQPKESSTGQQRPEEETVPKLAMQLRQIGDSIDHRMVREEGALASSVSPVAVLPPRGTQAQARCEGQRNPLGEGGICTLPGRLRIQPALWSREDVLHWLHWAEQEYALQPTGEHGFQMNGRALCILTKDDFRHRAPGSGDVLYELLRSIRTQRRALVCGPFFRGAFGQKMSSGFAPGPLEGLAGGGASRPLRGGVRSLGLPVRLVCPQRGPGSSRQTPGSPVPPAILHAPSLARWPLAREEPLNLSHCTEPDRGTQGVCSFSTVPRAPIDGRIADCRLLWDYVYQLLLDARYEPYIRWEDKDAKIFRVVDPNGLARLWGNHKNRVNMTYEKMSRALRHYYKLNILKKEPGQKLLFRFLKTPGKVIRNRGSCLEQPESPERHRTDVKDERLEISL</sequence>
<dbReference type="InterPro" id="IPR013761">
    <property type="entry name" value="SAM/pointed_sf"/>
</dbReference>
<evidence type="ECO:0000256" key="7">
    <source>
        <dbReference type="ARBA" id="ARBA00023015"/>
    </source>
</evidence>